<dbReference type="EMBL" id="MU167315">
    <property type="protein sequence ID" value="KAG0143576.1"/>
    <property type="molecule type" value="Genomic_DNA"/>
</dbReference>
<accession>A0A9P6NBI3</accession>
<reference evidence="1" key="1">
    <citation type="submission" date="2013-11" db="EMBL/GenBank/DDBJ databases">
        <title>Genome sequence of the fusiform rust pathogen reveals effectors for host alternation and coevolution with pine.</title>
        <authorList>
            <consortium name="DOE Joint Genome Institute"/>
            <person name="Smith K."/>
            <person name="Pendleton A."/>
            <person name="Kubisiak T."/>
            <person name="Anderson C."/>
            <person name="Salamov A."/>
            <person name="Aerts A."/>
            <person name="Riley R."/>
            <person name="Clum A."/>
            <person name="Lindquist E."/>
            <person name="Ence D."/>
            <person name="Campbell M."/>
            <person name="Kronenberg Z."/>
            <person name="Feau N."/>
            <person name="Dhillon B."/>
            <person name="Hamelin R."/>
            <person name="Burleigh J."/>
            <person name="Smith J."/>
            <person name="Yandell M."/>
            <person name="Nelson C."/>
            <person name="Grigoriev I."/>
            <person name="Davis J."/>
        </authorList>
    </citation>
    <scope>NUCLEOTIDE SEQUENCE</scope>
    <source>
        <strain evidence="1">G11</strain>
    </source>
</reference>
<proteinExistence type="predicted"/>
<name>A0A9P6NBI3_9BASI</name>
<gene>
    <name evidence="1" type="ORF">CROQUDRAFT_661007</name>
</gene>
<dbReference type="AlphaFoldDB" id="A0A9P6NBI3"/>
<evidence type="ECO:0000313" key="2">
    <source>
        <dbReference type="Proteomes" id="UP000886653"/>
    </source>
</evidence>
<dbReference type="OrthoDB" id="7691805at2759"/>
<keyword evidence="2" id="KW-1185">Reference proteome</keyword>
<evidence type="ECO:0008006" key="3">
    <source>
        <dbReference type="Google" id="ProtNLM"/>
    </source>
</evidence>
<protein>
    <recommendedName>
        <fullName evidence="3">Reverse transcriptase</fullName>
    </recommendedName>
</protein>
<organism evidence="1 2">
    <name type="scientific">Cronartium quercuum f. sp. fusiforme G11</name>
    <dbReference type="NCBI Taxonomy" id="708437"/>
    <lineage>
        <taxon>Eukaryota</taxon>
        <taxon>Fungi</taxon>
        <taxon>Dikarya</taxon>
        <taxon>Basidiomycota</taxon>
        <taxon>Pucciniomycotina</taxon>
        <taxon>Pucciniomycetes</taxon>
        <taxon>Pucciniales</taxon>
        <taxon>Coleosporiaceae</taxon>
        <taxon>Cronartium</taxon>
    </lineage>
</organism>
<evidence type="ECO:0000313" key="1">
    <source>
        <dbReference type="EMBL" id="KAG0143576.1"/>
    </source>
</evidence>
<comment type="caution">
    <text evidence="1">The sequence shown here is derived from an EMBL/GenBank/DDBJ whole genome shotgun (WGS) entry which is preliminary data.</text>
</comment>
<sequence length="100" mass="11379">MNDARRRKQLLHALKASYGTKQGARCSWKHFEHMLKGLGFEPSQYDQSLYVLKRGRNLCLIWVHVDDGGVLGNSTRLQKLLHNASKKGGPPAHSKTWLIQ</sequence>
<dbReference type="Proteomes" id="UP000886653">
    <property type="component" value="Unassembled WGS sequence"/>
</dbReference>